<proteinExistence type="predicted"/>
<gene>
    <name evidence="1" type="ORF">H4RhizoL19540e3127_000002</name>
</gene>
<accession>A0A514DC34</accession>
<protein>
    <submittedName>
        <fullName evidence="1">Uncharacterized protein</fullName>
    </submittedName>
</protein>
<sequence>MAFADPQSITVNAVAQSMPRTGSGPLSGQFSTADGIFQLEVSHQHGKRNRHVIRVTQTKTVTDPLVPAQNVIASMSTYVVVDAPTFGFSNTELKYVVDALSAYLAASSGAKVTQLLGNES</sequence>
<name>A0A514DC34_9VIRU</name>
<dbReference type="EMBL" id="MN036053">
    <property type="protein sequence ID" value="QDH91167.1"/>
    <property type="molecule type" value="Genomic_RNA"/>
</dbReference>
<organism evidence="1">
    <name type="scientific">Leviviridae sp</name>
    <dbReference type="NCBI Taxonomy" id="2027243"/>
    <lineage>
        <taxon>Viruses</taxon>
        <taxon>Riboviria</taxon>
        <taxon>Orthornavirae</taxon>
        <taxon>Lenarviricota</taxon>
        <taxon>Leviviricetes</taxon>
        <taxon>Norzivirales</taxon>
        <taxon>Fiersviridae</taxon>
    </lineage>
</organism>
<evidence type="ECO:0000313" key="1">
    <source>
        <dbReference type="EMBL" id="QDH91167.1"/>
    </source>
</evidence>
<reference evidence="1" key="1">
    <citation type="submission" date="2019-05" db="EMBL/GenBank/DDBJ databases">
        <title>Metatranscriptomic reconstruction reveals RNA viruses with the potential to shape carbon cycling in soil.</title>
        <authorList>
            <person name="Starr E.P."/>
            <person name="Nuccio E."/>
            <person name="Pett-Ridge J."/>
            <person name="Banfield J.F."/>
            <person name="Firestone M.K."/>
        </authorList>
    </citation>
    <scope>NUCLEOTIDE SEQUENCE</scope>
    <source>
        <strain evidence="1">H4_Rhizo_Litter_19_scaffold_540_e_3127</strain>
    </source>
</reference>